<name>A0A5B7IEV2_PORTR</name>
<dbReference type="EMBL" id="VSRR010063923">
    <property type="protein sequence ID" value="MPC83921.1"/>
    <property type="molecule type" value="Genomic_DNA"/>
</dbReference>
<comment type="caution">
    <text evidence="1">The sequence shown here is derived from an EMBL/GenBank/DDBJ whole genome shotgun (WGS) entry which is preliminary data.</text>
</comment>
<accession>A0A5B7IEV2</accession>
<reference evidence="1 2" key="1">
    <citation type="submission" date="2019-05" db="EMBL/GenBank/DDBJ databases">
        <title>Another draft genome of Portunus trituberculatus and its Hox gene families provides insights of decapod evolution.</title>
        <authorList>
            <person name="Jeong J.-H."/>
            <person name="Song I."/>
            <person name="Kim S."/>
            <person name="Choi T."/>
            <person name="Kim D."/>
            <person name="Ryu S."/>
            <person name="Kim W."/>
        </authorList>
    </citation>
    <scope>NUCLEOTIDE SEQUENCE [LARGE SCALE GENOMIC DNA]</scope>
    <source>
        <tissue evidence="1">Muscle</tissue>
    </source>
</reference>
<proteinExistence type="predicted"/>
<dbReference type="Proteomes" id="UP000324222">
    <property type="component" value="Unassembled WGS sequence"/>
</dbReference>
<evidence type="ECO:0000313" key="2">
    <source>
        <dbReference type="Proteomes" id="UP000324222"/>
    </source>
</evidence>
<protein>
    <submittedName>
        <fullName evidence="1">Uncharacterized protein</fullName>
    </submittedName>
</protein>
<sequence length="113" mass="13084">MMAERTYGKWPRYLVPTHYFASHHRVTTKHTMNALLNFPSLITMAITTTSTITDLHPHYPCISSPYAATPNFTSTSTTSTLTHTTLTASLVYRSHHHRRRRYLHPCLSRRLPF</sequence>
<organism evidence="1 2">
    <name type="scientific">Portunus trituberculatus</name>
    <name type="common">Swimming crab</name>
    <name type="synonym">Neptunus trituberculatus</name>
    <dbReference type="NCBI Taxonomy" id="210409"/>
    <lineage>
        <taxon>Eukaryota</taxon>
        <taxon>Metazoa</taxon>
        <taxon>Ecdysozoa</taxon>
        <taxon>Arthropoda</taxon>
        <taxon>Crustacea</taxon>
        <taxon>Multicrustacea</taxon>
        <taxon>Malacostraca</taxon>
        <taxon>Eumalacostraca</taxon>
        <taxon>Eucarida</taxon>
        <taxon>Decapoda</taxon>
        <taxon>Pleocyemata</taxon>
        <taxon>Brachyura</taxon>
        <taxon>Eubrachyura</taxon>
        <taxon>Portunoidea</taxon>
        <taxon>Portunidae</taxon>
        <taxon>Portuninae</taxon>
        <taxon>Portunus</taxon>
    </lineage>
</organism>
<gene>
    <name evidence="1" type="ORF">E2C01_078644</name>
</gene>
<keyword evidence="2" id="KW-1185">Reference proteome</keyword>
<evidence type="ECO:0000313" key="1">
    <source>
        <dbReference type="EMBL" id="MPC83921.1"/>
    </source>
</evidence>
<dbReference type="AlphaFoldDB" id="A0A5B7IEV2"/>